<keyword evidence="4" id="KW-1185">Reference proteome</keyword>
<dbReference type="Proteomes" id="UP001303532">
    <property type="component" value="Chromosome"/>
</dbReference>
<dbReference type="RefSeq" id="WP_323691331.1">
    <property type="nucleotide sequence ID" value="NZ_CP116341.1"/>
</dbReference>
<dbReference type="EMBL" id="CP116341">
    <property type="protein sequence ID" value="WOV83639.1"/>
    <property type="molecule type" value="Genomic_DNA"/>
</dbReference>
<sequence length="139" mass="15803">MNLLTFEKKVRSVILERGISYYIEGRVDDVVEMPGNRFAGEVAGSDVYEVDCKVDSNGTIIYSYCTCPYDMSSVCKHEVAFYFYLRDTLEVVKNDEEKAGSGMRRVLLDLPKTDLVDLLLSLGDNDDQVLKEIHRFLEG</sequence>
<evidence type="ECO:0000256" key="1">
    <source>
        <dbReference type="PROSITE-ProRule" id="PRU00325"/>
    </source>
</evidence>
<keyword evidence="1" id="KW-0862">Zinc</keyword>
<keyword evidence="1" id="KW-0479">Metal-binding</keyword>
<evidence type="ECO:0000313" key="4">
    <source>
        <dbReference type="Proteomes" id="UP001303532"/>
    </source>
</evidence>
<proteinExistence type="predicted"/>
<reference evidence="3 4" key="1">
    <citation type="submission" date="2023-01" db="EMBL/GenBank/DDBJ databases">
        <title>Sporosarcina sp. nov., isolated from Korean tranditional fermented seafood 'Jeotgal'.</title>
        <authorList>
            <person name="Yang A.-I."/>
        </authorList>
    </citation>
    <scope>NUCLEOTIDE SEQUENCE [LARGE SCALE GENOMIC DNA]</scope>
    <source>
        <strain evidence="3 4">B2O-1</strain>
    </source>
</reference>
<protein>
    <recommendedName>
        <fullName evidence="2">SWIM-type domain-containing protein</fullName>
    </recommendedName>
</protein>
<name>A0ABZ0KUE6_9BACL</name>
<organism evidence="3 4">
    <name type="scientific">Sporosarcina jeotgali</name>
    <dbReference type="NCBI Taxonomy" id="3020056"/>
    <lineage>
        <taxon>Bacteria</taxon>
        <taxon>Bacillati</taxon>
        <taxon>Bacillota</taxon>
        <taxon>Bacilli</taxon>
        <taxon>Bacillales</taxon>
        <taxon>Caryophanaceae</taxon>
        <taxon>Sporosarcina</taxon>
    </lineage>
</organism>
<keyword evidence="1" id="KW-0863">Zinc-finger</keyword>
<gene>
    <name evidence="3" type="ORF">PGH26_12215</name>
</gene>
<evidence type="ECO:0000313" key="3">
    <source>
        <dbReference type="EMBL" id="WOV83639.1"/>
    </source>
</evidence>
<feature type="domain" description="SWIM-type" evidence="2">
    <location>
        <begin position="48"/>
        <end position="86"/>
    </location>
</feature>
<accession>A0ABZ0KUE6</accession>
<evidence type="ECO:0000259" key="2">
    <source>
        <dbReference type="PROSITE" id="PS50966"/>
    </source>
</evidence>
<dbReference type="PROSITE" id="PS50966">
    <property type="entry name" value="ZF_SWIM"/>
    <property type="match status" value="1"/>
</dbReference>
<dbReference type="InterPro" id="IPR007527">
    <property type="entry name" value="Znf_SWIM"/>
</dbReference>